<dbReference type="HOGENOM" id="CLU_3407007_0_0_1"/>
<reference evidence="1" key="2">
    <citation type="submission" date="2018-08" db="UniProtKB">
        <authorList>
            <consortium name="EnsemblPlants"/>
        </authorList>
    </citation>
    <scope>IDENTIFICATION</scope>
    <source>
        <strain evidence="1">Yugu1</strain>
    </source>
</reference>
<evidence type="ECO:0000313" key="2">
    <source>
        <dbReference type="Proteomes" id="UP000004995"/>
    </source>
</evidence>
<keyword evidence="2" id="KW-1185">Reference proteome</keyword>
<organism evidence="1 2">
    <name type="scientific">Setaria italica</name>
    <name type="common">Foxtail millet</name>
    <name type="synonym">Panicum italicum</name>
    <dbReference type="NCBI Taxonomy" id="4555"/>
    <lineage>
        <taxon>Eukaryota</taxon>
        <taxon>Viridiplantae</taxon>
        <taxon>Streptophyta</taxon>
        <taxon>Embryophyta</taxon>
        <taxon>Tracheophyta</taxon>
        <taxon>Spermatophyta</taxon>
        <taxon>Magnoliopsida</taxon>
        <taxon>Liliopsida</taxon>
        <taxon>Poales</taxon>
        <taxon>Poaceae</taxon>
        <taxon>PACMAD clade</taxon>
        <taxon>Panicoideae</taxon>
        <taxon>Panicodae</taxon>
        <taxon>Paniceae</taxon>
        <taxon>Cenchrinae</taxon>
        <taxon>Setaria</taxon>
    </lineage>
</organism>
<dbReference type="Proteomes" id="UP000004995">
    <property type="component" value="Unassembled WGS sequence"/>
</dbReference>
<name>K4A3U7_SETIT</name>
<dbReference type="InParanoid" id="K4A3U7"/>
<dbReference type="EnsemblPlants" id="KQL25528">
    <property type="protein sequence ID" value="KQL25528"/>
    <property type="gene ID" value="SETIT_033550mg"/>
</dbReference>
<proteinExistence type="predicted"/>
<reference evidence="2" key="1">
    <citation type="journal article" date="2012" name="Nat. Biotechnol.">
        <title>Reference genome sequence of the model plant Setaria.</title>
        <authorList>
            <person name="Bennetzen J.L."/>
            <person name="Schmutz J."/>
            <person name="Wang H."/>
            <person name="Percifield R."/>
            <person name="Hawkins J."/>
            <person name="Pontaroli A.C."/>
            <person name="Estep M."/>
            <person name="Feng L."/>
            <person name="Vaughn J.N."/>
            <person name="Grimwood J."/>
            <person name="Jenkins J."/>
            <person name="Barry K."/>
            <person name="Lindquist E."/>
            <person name="Hellsten U."/>
            <person name="Deshpande S."/>
            <person name="Wang X."/>
            <person name="Wu X."/>
            <person name="Mitros T."/>
            <person name="Triplett J."/>
            <person name="Yang X."/>
            <person name="Ye C.Y."/>
            <person name="Mauro-Herrera M."/>
            <person name="Wang L."/>
            <person name="Li P."/>
            <person name="Sharma M."/>
            <person name="Sharma R."/>
            <person name="Ronald P.C."/>
            <person name="Panaud O."/>
            <person name="Kellogg E.A."/>
            <person name="Brutnell T.P."/>
            <person name="Doust A.N."/>
            <person name="Tuskan G.A."/>
            <person name="Rokhsar D."/>
            <person name="Devos K.M."/>
        </authorList>
    </citation>
    <scope>NUCLEOTIDE SEQUENCE [LARGE SCALE GENOMIC DNA]</scope>
    <source>
        <strain evidence="2">cv. Yugu1</strain>
    </source>
</reference>
<dbReference type="EMBL" id="AGNK02001221">
    <property type="status" value="NOT_ANNOTATED_CDS"/>
    <property type="molecule type" value="Genomic_DNA"/>
</dbReference>
<sequence>MFFLEVNSDHLVRRRWHLLCRTPRWRCRFG</sequence>
<evidence type="ECO:0000313" key="1">
    <source>
        <dbReference type="EnsemblPlants" id="KQL25528"/>
    </source>
</evidence>
<dbReference type="Gramene" id="KQL25528">
    <property type="protein sequence ID" value="KQL25528"/>
    <property type="gene ID" value="SETIT_033550mg"/>
</dbReference>
<accession>K4A3U7</accession>
<protein>
    <submittedName>
        <fullName evidence="1">Uncharacterized protein</fullName>
    </submittedName>
</protein>
<dbReference type="AlphaFoldDB" id="K4A3U7"/>